<accession>A0A4Y3WKB3</accession>
<evidence type="ECO:0000313" key="2">
    <source>
        <dbReference type="Proteomes" id="UP000320338"/>
    </source>
</evidence>
<dbReference type="RefSeq" id="WP_141277862.1">
    <property type="nucleotide sequence ID" value="NZ_BAAARZ010000024.1"/>
</dbReference>
<dbReference type="AlphaFoldDB" id="A0A4Y3WKB3"/>
<gene>
    <name evidence="1" type="ORF">PHY01_15760</name>
</gene>
<reference evidence="1 2" key="1">
    <citation type="submission" date="2019-06" db="EMBL/GenBank/DDBJ databases">
        <title>Whole genome shotgun sequence of Pseudonocardia hydrocarbonoxydans NBRC 14498.</title>
        <authorList>
            <person name="Hosoyama A."/>
            <person name="Uohara A."/>
            <person name="Ohji S."/>
            <person name="Ichikawa N."/>
        </authorList>
    </citation>
    <scope>NUCLEOTIDE SEQUENCE [LARGE SCALE GENOMIC DNA]</scope>
    <source>
        <strain evidence="1 2">NBRC 14498</strain>
    </source>
</reference>
<name>A0A4Y3WKB3_9PSEU</name>
<proteinExistence type="predicted"/>
<organism evidence="1 2">
    <name type="scientific">Pseudonocardia hydrocarbonoxydans</name>
    <dbReference type="NCBI Taxonomy" id="76726"/>
    <lineage>
        <taxon>Bacteria</taxon>
        <taxon>Bacillati</taxon>
        <taxon>Actinomycetota</taxon>
        <taxon>Actinomycetes</taxon>
        <taxon>Pseudonocardiales</taxon>
        <taxon>Pseudonocardiaceae</taxon>
        <taxon>Pseudonocardia</taxon>
    </lineage>
</organism>
<dbReference type="OrthoDB" id="4774719at2"/>
<dbReference type="EMBL" id="BJNG01000014">
    <property type="protein sequence ID" value="GEC19293.1"/>
    <property type="molecule type" value="Genomic_DNA"/>
</dbReference>
<sequence>MVDQLPQLTHHLETDIMPILATLDRVGPDVHELLEVLQDVRLAIQGVPGFRLLRRRGEEKERDGADA</sequence>
<protein>
    <submittedName>
        <fullName evidence="1">Uncharacterized protein</fullName>
    </submittedName>
</protein>
<evidence type="ECO:0000313" key="1">
    <source>
        <dbReference type="EMBL" id="GEC19293.1"/>
    </source>
</evidence>
<comment type="caution">
    <text evidence="1">The sequence shown here is derived from an EMBL/GenBank/DDBJ whole genome shotgun (WGS) entry which is preliminary data.</text>
</comment>
<keyword evidence="2" id="KW-1185">Reference proteome</keyword>
<dbReference type="Proteomes" id="UP000320338">
    <property type="component" value="Unassembled WGS sequence"/>
</dbReference>